<evidence type="ECO:0000313" key="5">
    <source>
        <dbReference type="Proteomes" id="UP000799539"/>
    </source>
</evidence>
<dbReference type="Pfam" id="PF23394">
    <property type="entry name" value="DUF7102"/>
    <property type="match status" value="1"/>
</dbReference>
<name>A0A6A6FV28_9PEZI</name>
<dbReference type="OrthoDB" id="3647246at2759"/>
<feature type="region of interest" description="Disordered" evidence="1">
    <location>
        <begin position="763"/>
        <end position="788"/>
    </location>
</feature>
<evidence type="ECO:0000313" key="4">
    <source>
        <dbReference type="EMBL" id="KAF2217194.1"/>
    </source>
</evidence>
<dbReference type="InterPro" id="IPR055528">
    <property type="entry name" value="DUF7102"/>
</dbReference>
<accession>A0A6A6FV28</accession>
<feature type="region of interest" description="Disordered" evidence="1">
    <location>
        <begin position="809"/>
        <end position="856"/>
    </location>
</feature>
<keyword evidence="5" id="KW-1185">Reference proteome</keyword>
<feature type="domain" description="DUF7102" evidence="2">
    <location>
        <begin position="870"/>
        <end position="1020"/>
    </location>
</feature>
<proteinExistence type="predicted"/>
<protein>
    <submittedName>
        <fullName evidence="4">Uncharacterized protein</fullName>
    </submittedName>
</protein>
<feature type="domain" description="SAM-like" evidence="3">
    <location>
        <begin position="1027"/>
        <end position="1106"/>
    </location>
</feature>
<dbReference type="AlphaFoldDB" id="A0A6A6FV28"/>
<feature type="compositionally biased region" description="Polar residues" evidence="1">
    <location>
        <begin position="726"/>
        <end position="743"/>
    </location>
</feature>
<evidence type="ECO:0000259" key="2">
    <source>
        <dbReference type="Pfam" id="PF23394"/>
    </source>
</evidence>
<feature type="region of interest" description="Disordered" evidence="1">
    <location>
        <begin position="674"/>
        <end position="748"/>
    </location>
</feature>
<evidence type="ECO:0000256" key="1">
    <source>
        <dbReference type="SAM" id="MobiDB-lite"/>
    </source>
</evidence>
<gene>
    <name evidence="4" type="ORF">CERZMDRAFT_104582</name>
</gene>
<feature type="region of interest" description="Disordered" evidence="1">
    <location>
        <begin position="39"/>
        <end position="75"/>
    </location>
</feature>
<dbReference type="InterPro" id="IPR057559">
    <property type="entry name" value="SAM_6"/>
</dbReference>
<dbReference type="EMBL" id="ML992663">
    <property type="protein sequence ID" value="KAF2217194.1"/>
    <property type="molecule type" value="Genomic_DNA"/>
</dbReference>
<feature type="compositionally biased region" description="Polar residues" evidence="1">
    <location>
        <begin position="838"/>
        <end position="853"/>
    </location>
</feature>
<feature type="compositionally biased region" description="Basic and acidic residues" evidence="1">
    <location>
        <begin position="680"/>
        <end position="691"/>
    </location>
</feature>
<evidence type="ECO:0000259" key="3">
    <source>
        <dbReference type="Pfam" id="PF23395"/>
    </source>
</evidence>
<feature type="region of interest" description="Disordered" evidence="1">
    <location>
        <begin position="1"/>
        <end position="20"/>
    </location>
</feature>
<organism evidence="4 5">
    <name type="scientific">Cercospora zeae-maydis SCOH1-5</name>
    <dbReference type="NCBI Taxonomy" id="717836"/>
    <lineage>
        <taxon>Eukaryota</taxon>
        <taxon>Fungi</taxon>
        <taxon>Dikarya</taxon>
        <taxon>Ascomycota</taxon>
        <taxon>Pezizomycotina</taxon>
        <taxon>Dothideomycetes</taxon>
        <taxon>Dothideomycetidae</taxon>
        <taxon>Mycosphaerellales</taxon>
        <taxon>Mycosphaerellaceae</taxon>
        <taxon>Cercospora</taxon>
    </lineage>
</organism>
<dbReference type="Proteomes" id="UP000799539">
    <property type="component" value="Unassembled WGS sequence"/>
</dbReference>
<dbReference type="Pfam" id="PF23395">
    <property type="entry name" value="SAM_6"/>
    <property type="match status" value="1"/>
</dbReference>
<sequence length="1118" mass="123349">MQTTYADSEGTAYPGVPTSPDNLAHRLFSEDIRNDDSGYYGLHLGHQEPRQAKNQYGQRSLDGVPRPRACSSNTRHGQTYATSLHMDHGENSTEGVAHGYNTFQTNGRRDPTDDQQCFAEEQQLLSSNELSECDQDLEAASDAEIEDEAFRRDILEAAEARCFSDDPLQYMPLVPMVSSVQDLEDLPGAVNVEQLLARKQSQGCFQDRWQVDKESAMLLASIARDIKDYRVGGMRFHLPVPLRHCRIEPPVLQSDPDTDLRRLRDRNEIKITSEGMMPFHLDVDKGESLDWGAEDLALPAHIRKQLESEKLPVDAETMAFMKEVLGGTQQSLGDLLRRECGRKITPTASPTLLPLSPSMSPARIPPEIANVTLTSTPEDPTVREAAELHARVITRDEQEAKASMKAGMDEVQSFLVHEADLSVTPPRKKTRTLQSLKVSSPLLPQTSSEVSEPPAKRVKTVSFSDELQSVIGSIPPHEDWTDPELGAQKATATLTQMLGPLVEHGIEQLEKEQLDEFDTIARVPVPEVPPIIPAAPWEDAGSSDGLLKQIGEEFSKPKRTWRGATKLEETLSWVPFSSHLAQIKPEGEFDDGSCARYLQDLHLDDELEVHRLTWKPEGLRLLDDEEEDSDHELHRTLWSSDEEDLIPFGMHETTNSHPRSVPGPTLNKLTATATGYTPFHDSHPDPADQKKSTRATMSAANVGYAERTRSKFFLSAAPRRRRSRQHVPQDSSGAEESPINENLAQRKAKLDKAVAAKFASVNTSSNTKNNAGHGVEKSVAENQKLPRTKPPNVMEHFGQFLMLQGQPNVPPTTEVEVAAPEGPGGDANSKAPDLVDATENSNEPAPENPQQSALDVPAPKLIRADERFCIAVSSSVMNNRHMIRKLEKLIPALEVVIRDSDDREREADITVSASTGVIFTSLQKLKQKPLPGQKAFFGIREQVAMAAARYERLVVLVSEGKQGSGSVDSELSGLDRQDADALCEFTGDCELLDAGVHVCYVPGGDEQLMHWLAGTIARYGDPSILVQEETYWERFLRKAGLNAPAAQVILQQLQVSAGSTDDAPFHGRGGLSGLPAFVCMSEEDRVRHFARVLGGEGMLRRASKAIDGRWVSANNVMV</sequence>
<reference evidence="4" key="1">
    <citation type="journal article" date="2020" name="Stud. Mycol.">
        <title>101 Dothideomycetes genomes: a test case for predicting lifestyles and emergence of pathogens.</title>
        <authorList>
            <person name="Haridas S."/>
            <person name="Albert R."/>
            <person name="Binder M."/>
            <person name="Bloem J."/>
            <person name="Labutti K."/>
            <person name="Salamov A."/>
            <person name="Andreopoulos B."/>
            <person name="Baker S."/>
            <person name="Barry K."/>
            <person name="Bills G."/>
            <person name="Bluhm B."/>
            <person name="Cannon C."/>
            <person name="Castanera R."/>
            <person name="Culley D."/>
            <person name="Daum C."/>
            <person name="Ezra D."/>
            <person name="Gonzalez J."/>
            <person name="Henrissat B."/>
            <person name="Kuo A."/>
            <person name="Liang C."/>
            <person name="Lipzen A."/>
            <person name="Lutzoni F."/>
            <person name="Magnuson J."/>
            <person name="Mondo S."/>
            <person name="Nolan M."/>
            <person name="Ohm R."/>
            <person name="Pangilinan J."/>
            <person name="Park H.-J."/>
            <person name="Ramirez L."/>
            <person name="Alfaro M."/>
            <person name="Sun H."/>
            <person name="Tritt A."/>
            <person name="Yoshinaga Y."/>
            <person name="Zwiers L.-H."/>
            <person name="Turgeon B."/>
            <person name="Goodwin S."/>
            <person name="Spatafora J."/>
            <person name="Crous P."/>
            <person name="Grigoriev I."/>
        </authorList>
    </citation>
    <scope>NUCLEOTIDE SEQUENCE</scope>
    <source>
        <strain evidence="4">SCOH1-5</strain>
    </source>
</reference>